<comment type="similarity">
    <text evidence="2">Belongs to the ROK (NagC/XylR) family.</text>
</comment>
<gene>
    <name evidence="4" type="ORF">T23_07180</name>
</gene>
<organism evidence="4 5">
    <name type="scientific">Turicibacter faecis</name>
    <dbReference type="NCBI Taxonomy" id="2963365"/>
    <lineage>
        <taxon>Bacteria</taxon>
        <taxon>Bacillati</taxon>
        <taxon>Bacillota</taxon>
        <taxon>Erysipelotrichia</taxon>
        <taxon>Erysipelotrichales</taxon>
        <taxon>Turicibacteraceae</taxon>
        <taxon>Turicibacter</taxon>
    </lineage>
</organism>
<dbReference type="InterPro" id="IPR000600">
    <property type="entry name" value="ROK"/>
</dbReference>
<keyword evidence="3" id="KW-0859">Xylose metabolism</keyword>
<dbReference type="PANTHER" id="PTHR18964:SF149">
    <property type="entry name" value="BIFUNCTIONAL UDP-N-ACETYLGLUCOSAMINE 2-EPIMERASE_N-ACETYLMANNOSAMINE KINASE"/>
    <property type="match status" value="1"/>
</dbReference>
<keyword evidence="3" id="KW-0119">Carbohydrate metabolism</keyword>
<evidence type="ECO:0000313" key="4">
    <source>
        <dbReference type="EMBL" id="BEH90616.1"/>
    </source>
</evidence>
<evidence type="ECO:0000256" key="1">
    <source>
        <dbReference type="ARBA" id="ARBA00002486"/>
    </source>
</evidence>
<dbReference type="Gene3D" id="3.30.420.40">
    <property type="match status" value="2"/>
</dbReference>
<dbReference type="SUPFAM" id="SSF53067">
    <property type="entry name" value="Actin-like ATPase domain"/>
    <property type="match status" value="1"/>
</dbReference>
<dbReference type="InterPro" id="IPR036388">
    <property type="entry name" value="WH-like_DNA-bd_sf"/>
</dbReference>
<evidence type="ECO:0000256" key="3">
    <source>
        <dbReference type="ARBA" id="ARBA00022629"/>
    </source>
</evidence>
<dbReference type="RefSeq" id="WP_262950792.1">
    <property type="nucleotide sequence ID" value="NZ_AP028127.1"/>
</dbReference>
<comment type="function">
    <text evidence="1">Transcriptional repressor of xylose-utilizing enzymes.</text>
</comment>
<evidence type="ECO:0000256" key="2">
    <source>
        <dbReference type="ARBA" id="ARBA00006479"/>
    </source>
</evidence>
<keyword evidence="5" id="KW-1185">Reference proteome</keyword>
<reference evidence="4" key="1">
    <citation type="journal article" date="2024" name="Int. J. Syst. Evol. Microbiol.">
        <title>Turicibacter faecis sp. nov., isolated from faeces of heart failure mouse model.</title>
        <authorList>
            <person name="Imamura Y."/>
            <person name="Motooka D."/>
            <person name="Nakajima Y."/>
            <person name="Ito S."/>
            <person name="Kitakaze M."/>
            <person name="Iida T."/>
            <person name="Nakamura S."/>
        </authorList>
    </citation>
    <scope>NUCLEOTIDE SEQUENCE</scope>
    <source>
        <strain evidence="4">TC023</strain>
    </source>
</reference>
<dbReference type="InterPro" id="IPR036390">
    <property type="entry name" value="WH_DNA-bd_sf"/>
</dbReference>
<dbReference type="SUPFAM" id="SSF46785">
    <property type="entry name" value="Winged helix' DNA-binding domain"/>
    <property type="match status" value="1"/>
</dbReference>
<accession>A0ABM8IHB1</accession>
<sequence>MISKGMTTMAIKQINLKKVYTAIYQEKETSKLQLVQSLQMGLSTVSQNLKELEDQELILKTGYLESTGGRRAHLITINKLARTSIGLGILKDCIHLVHVNLYGEVTHKQTHPIPYSDETPYYQTIGKLVQQFIEKNNINPDRLLGVSIAIQGIISSDGESVSYGPILQNDQLKRSTLAEFIPYPCRLTHDSKAAAYLELWHHQELDSAILLFLNENLGGAIMTHRKVHNGLQMRSGIIEHLSLNKQGPTCYCGSRGCLETYCSIHALVSQAKMSVPDFFEKLRAGDDHCQTIWKTYLTHLAEAIRNITVIVDGVVIISGHLAPYFNQEDLTFIQHYLKEIAPFPLTRENIILGIEGKYTPAIGAALYNIADYLKTMMV</sequence>
<proteinExistence type="inferred from homology"/>
<dbReference type="Proteomes" id="UP001432099">
    <property type="component" value="Chromosome"/>
</dbReference>
<dbReference type="InterPro" id="IPR043129">
    <property type="entry name" value="ATPase_NBD"/>
</dbReference>
<dbReference type="Pfam" id="PF00480">
    <property type="entry name" value="ROK"/>
    <property type="match status" value="1"/>
</dbReference>
<dbReference type="EMBL" id="AP028127">
    <property type="protein sequence ID" value="BEH90616.1"/>
    <property type="molecule type" value="Genomic_DNA"/>
</dbReference>
<protein>
    <submittedName>
        <fullName evidence="4">NagC family transcriptional regulator</fullName>
    </submittedName>
</protein>
<name>A0ABM8IHB1_9FIRM</name>
<dbReference type="PANTHER" id="PTHR18964">
    <property type="entry name" value="ROK (REPRESSOR, ORF, KINASE) FAMILY"/>
    <property type="match status" value="1"/>
</dbReference>
<dbReference type="Gene3D" id="1.10.10.10">
    <property type="entry name" value="Winged helix-like DNA-binding domain superfamily/Winged helix DNA-binding domain"/>
    <property type="match status" value="1"/>
</dbReference>
<evidence type="ECO:0000313" key="5">
    <source>
        <dbReference type="Proteomes" id="UP001432099"/>
    </source>
</evidence>